<dbReference type="AlphaFoldDB" id="A0A1J9PU82"/>
<evidence type="ECO:0000313" key="2">
    <source>
        <dbReference type="Proteomes" id="UP000242791"/>
    </source>
</evidence>
<accession>A0A1J9PU82</accession>
<dbReference type="VEuPathDB" id="FungiDB:ACJ73_09539"/>
<keyword evidence="2" id="KW-1185">Reference proteome</keyword>
<comment type="caution">
    <text evidence="1">The sequence shown here is derived from an EMBL/GenBank/DDBJ whole genome shotgun (WGS) entry which is preliminary data.</text>
</comment>
<dbReference type="Proteomes" id="UP000242791">
    <property type="component" value="Unassembled WGS sequence"/>
</dbReference>
<dbReference type="STRING" id="1658174.A0A1J9PU82"/>
<gene>
    <name evidence="1" type="ORF">ACJ73_09539</name>
</gene>
<protein>
    <recommendedName>
        <fullName evidence="3">Methyltransferase domain-containing protein</fullName>
    </recommendedName>
</protein>
<dbReference type="EMBL" id="LGTZ01002745">
    <property type="protein sequence ID" value="OJD11427.1"/>
    <property type="molecule type" value="Genomic_DNA"/>
</dbReference>
<dbReference type="Gene3D" id="3.40.50.150">
    <property type="entry name" value="Vaccinia Virus protein VP39"/>
    <property type="match status" value="1"/>
</dbReference>
<organism evidence="1 2">
    <name type="scientific">Blastomyces percursus</name>
    <dbReference type="NCBI Taxonomy" id="1658174"/>
    <lineage>
        <taxon>Eukaryota</taxon>
        <taxon>Fungi</taxon>
        <taxon>Dikarya</taxon>
        <taxon>Ascomycota</taxon>
        <taxon>Pezizomycotina</taxon>
        <taxon>Eurotiomycetes</taxon>
        <taxon>Eurotiomycetidae</taxon>
        <taxon>Onygenales</taxon>
        <taxon>Ajellomycetaceae</taxon>
        <taxon>Blastomyces</taxon>
    </lineage>
</organism>
<dbReference type="OrthoDB" id="2013972at2759"/>
<sequence>MDGSWMVQSPTVKKLCREAFEHLKPGGYFELKSIEHGFFSDDETHKKAIHALEWQQRIIKGRDKLGKPFCGATACAQRMENAGFVNIKIQKSKIPIGPWQEGNKLKQLGNFALLNILNGLEAFSFLVFTQGLQWSMNELQVCLARVRNDLKREELRIYRELYVIYGQKRKVKE</sequence>
<dbReference type="SUPFAM" id="SSF53335">
    <property type="entry name" value="S-adenosyl-L-methionine-dependent methyltransferases"/>
    <property type="match status" value="1"/>
</dbReference>
<proteinExistence type="predicted"/>
<reference evidence="1 2" key="1">
    <citation type="submission" date="2015-08" db="EMBL/GenBank/DDBJ databases">
        <title>Emmonsia species relationships and genome sequence.</title>
        <authorList>
            <person name="Cuomo C.A."/>
            <person name="Schwartz I.S."/>
            <person name="Kenyon C."/>
            <person name="De Hoog G.S."/>
            <person name="Govender N.P."/>
            <person name="Botha A."/>
            <person name="Moreno L."/>
            <person name="De Vries M."/>
            <person name="Munoz J.F."/>
            <person name="Stielow J.B."/>
        </authorList>
    </citation>
    <scope>NUCLEOTIDE SEQUENCE [LARGE SCALE GENOMIC DNA]</scope>
    <source>
        <strain evidence="1 2">EI222</strain>
    </source>
</reference>
<evidence type="ECO:0008006" key="3">
    <source>
        <dbReference type="Google" id="ProtNLM"/>
    </source>
</evidence>
<name>A0A1J9PU82_9EURO</name>
<dbReference type="InterPro" id="IPR029063">
    <property type="entry name" value="SAM-dependent_MTases_sf"/>
</dbReference>
<evidence type="ECO:0000313" key="1">
    <source>
        <dbReference type="EMBL" id="OJD11427.1"/>
    </source>
</evidence>